<dbReference type="InterPro" id="IPR050367">
    <property type="entry name" value="APC_superfamily"/>
</dbReference>
<feature type="transmembrane region" description="Helical" evidence="7">
    <location>
        <begin position="312"/>
        <end position="334"/>
    </location>
</feature>
<evidence type="ECO:0000256" key="4">
    <source>
        <dbReference type="ARBA" id="ARBA00022692"/>
    </source>
</evidence>
<evidence type="ECO:0000256" key="5">
    <source>
        <dbReference type="ARBA" id="ARBA00022989"/>
    </source>
</evidence>
<feature type="transmembrane region" description="Helical" evidence="7">
    <location>
        <begin position="244"/>
        <end position="265"/>
    </location>
</feature>
<feature type="transmembrane region" description="Helical" evidence="7">
    <location>
        <begin position="121"/>
        <end position="148"/>
    </location>
</feature>
<keyword evidence="3" id="KW-1003">Cell membrane</keyword>
<evidence type="ECO:0000256" key="6">
    <source>
        <dbReference type="ARBA" id="ARBA00023136"/>
    </source>
</evidence>
<dbReference type="GO" id="GO:0022857">
    <property type="term" value="F:transmembrane transporter activity"/>
    <property type="evidence" value="ECO:0007669"/>
    <property type="project" value="InterPro"/>
</dbReference>
<dbReference type="PIRSF" id="PIRSF006060">
    <property type="entry name" value="AA_transporter"/>
    <property type="match status" value="1"/>
</dbReference>
<name>A0A0R2H9P1_WEIVI</name>
<evidence type="ECO:0000256" key="7">
    <source>
        <dbReference type="SAM" id="Phobius"/>
    </source>
</evidence>
<dbReference type="OrthoDB" id="92719at2"/>
<dbReference type="RefSeq" id="WP_057743572.1">
    <property type="nucleotide sequence ID" value="NZ_BJLU01000001.1"/>
</dbReference>
<dbReference type="AlphaFoldDB" id="A0A0R2H9P1"/>
<feature type="transmembrane region" description="Helical" evidence="7">
    <location>
        <begin position="465"/>
        <end position="484"/>
    </location>
</feature>
<reference evidence="8 9" key="1">
    <citation type="journal article" date="2015" name="Genome Announc.">
        <title>Expanding the biotechnology potential of lactobacilli through comparative genomics of 213 strains and associated genera.</title>
        <authorList>
            <person name="Sun Z."/>
            <person name="Harris H.M."/>
            <person name="McCann A."/>
            <person name="Guo C."/>
            <person name="Argimon S."/>
            <person name="Zhang W."/>
            <person name="Yang X."/>
            <person name="Jeffery I.B."/>
            <person name="Cooney J.C."/>
            <person name="Kagawa T.F."/>
            <person name="Liu W."/>
            <person name="Song Y."/>
            <person name="Salvetti E."/>
            <person name="Wrobel A."/>
            <person name="Rasinkangas P."/>
            <person name="Parkhill J."/>
            <person name="Rea M.C."/>
            <person name="O'Sullivan O."/>
            <person name="Ritari J."/>
            <person name="Douillard F.P."/>
            <person name="Paul Ross R."/>
            <person name="Yang R."/>
            <person name="Briner A.E."/>
            <person name="Felis G.E."/>
            <person name="de Vos W.M."/>
            <person name="Barrangou R."/>
            <person name="Klaenhammer T.R."/>
            <person name="Caufield P.W."/>
            <person name="Cui Y."/>
            <person name="Zhang H."/>
            <person name="O'Toole P.W."/>
        </authorList>
    </citation>
    <scope>NUCLEOTIDE SEQUENCE [LARGE SCALE GENOMIC DNA]</scope>
    <source>
        <strain evidence="8 9">DSM 20410</strain>
    </source>
</reference>
<dbReference type="PANTHER" id="PTHR42770:SF15">
    <property type="entry name" value="GLUTAMATE_GAMMA-AMINOBUTYRATE ANTIPORTER-RELATED"/>
    <property type="match status" value="1"/>
</dbReference>
<dbReference type="GO" id="GO:0005886">
    <property type="term" value="C:plasma membrane"/>
    <property type="evidence" value="ECO:0007669"/>
    <property type="project" value="UniProtKB-SubCell"/>
</dbReference>
<evidence type="ECO:0000256" key="2">
    <source>
        <dbReference type="ARBA" id="ARBA00022448"/>
    </source>
</evidence>
<keyword evidence="9" id="KW-1185">Reference proteome</keyword>
<sequence>MNKKKIGLSALVLMIFSTIFGFANGPVAYMQTGYAAIIWYVLGALFFFLPTSMMYAEFGSAYKDSKGGIYTWMEGALGKKTAFIATFVGLAAWVVWMISVAQKVWIPFSTIFAGHDMTQSWSIFGLSSTKTVGLLAIAFVIVVAFFVTRGVQSISKISSIGGIFVMAMNVILIIASIIVLIAHHGQFAEPIVAKSFIVPENPAFQSPMQLISFALYAVFAYAGMEQLGGMMEDIDDAEKTYPKAVFIATIVIAFGYALSILFWGVTTNWLNLSNMSNANLGNVTYILMNNLGVEFGSAVGFSHTASLTLGAWFARFAGLSMFMAYLGSFFVLTYSPLKSFILGSPKEVWPKSVIRLNKAGVPTVAVWLQVGLVILFILGISFGGSNAAELYQILTNMGNVSSTLPYVFLVAAFPIFKKLTNVNHPFVFFKSKRVTWFATIIVEALIITSMVMTIIPLITTGDYANAFWTIVGPIFFAFLAWLLYSHAERKHGKL</sequence>
<dbReference type="EMBL" id="JQBM01000001">
    <property type="protein sequence ID" value="KRN46860.1"/>
    <property type="molecule type" value="Genomic_DNA"/>
</dbReference>
<feature type="transmembrane region" description="Helical" evidence="7">
    <location>
        <begin position="364"/>
        <end position="384"/>
    </location>
</feature>
<dbReference type="NCBIfam" id="NF011775">
    <property type="entry name" value="PRK15238.1"/>
    <property type="match status" value="1"/>
</dbReference>
<dbReference type="PATRIC" id="fig|1629.5.peg.127"/>
<evidence type="ECO:0000313" key="9">
    <source>
        <dbReference type="Proteomes" id="UP000051992"/>
    </source>
</evidence>
<feature type="transmembrane region" description="Helical" evidence="7">
    <location>
        <begin position="203"/>
        <end position="223"/>
    </location>
</feature>
<dbReference type="Gene3D" id="1.20.1740.10">
    <property type="entry name" value="Amino acid/polyamine transporter I"/>
    <property type="match status" value="1"/>
</dbReference>
<feature type="transmembrane region" description="Helical" evidence="7">
    <location>
        <begin position="434"/>
        <end position="459"/>
    </location>
</feature>
<dbReference type="Proteomes" id="UP000051992">
    <property type="component" value="Unassembled WGS sequence"/>
</dbReference>
<gene>
    <name evidence="8" type="ORF">IV50_GL000124</name>
</gene>
<comment type="caution">
    <text evidence="8">The sequence shown here is derived from an EMBL/GenBank/DDBJ whole genome shotgun (WGS) entry which is preliminary data.</text>
</comment>
<dbReference type="InterPro" id="IPR002293">
    <property type="entry name" value="AA/rel_permease1"/>
</dbReference>
<feature type="transmembrane region" description="Helical" evidence="7">
    <location>
        <begin position="390"/>
        <end position="413"/>
    </location>
</feature>
<organism evidence="8 9">
    <name type="scientific">Weissella viridescens</name>
    <name type="common">Lactobacillus viridescens</name>
    <dbReference type="NCBI Taxonomy" id="1629"/>
    <lineage>
        <taxon>Bacteria</taxon>
        <taxon>Bacillati</taxon>
        <taxon>Bacillota</taxon>
        <taxon>Bacilli</taxon>
        <taxon>Lactobacillales</taxon>
        <taxon>Lactobacillaceae</taxon>
        <taxon>Weissella</taxon>
    </lineage>
</organism>
<feature type="transmembrane region" description="Helical" evidence="7">
    <location>
        <begin position="160"/>
        <end position="183"/>
    </location>
</feature>
<comment type="subcellular location">
    <subcellularLocation>
        <location evidence="1">Cell membrane</location>
        <topology evidence="1">Multi-pass membrane protein</topology>
    </subcellularLocation>
</comment>
<feature type="transmembrane region" description="Helical" evidence="7">
    <location>
        <begin position="37"/>
        <end position="56"/>
    </location>
</feature>
<feature type="transmembrane region" description="Helical" evidence="7">
    <location>
        <begin position="82"/>
        <end position="101"/>
    </location>
</feature>
<protein>
    <submittedName>
        <fullName evidence="8">Inner membrane transporter YjeM</fullName>
    </submittedName>
</protein>
<evidence type="ECO:0000256" key="1">
    <source>
        <dbReference type="ARBA" id="ARBA00004651"/>
    </source>
</evidence>
<keyword evidence="4 7" id="KW-0812">Transmembrane</keyword>
<dbReference type="Pfam" id="PF13520">
    <property type="entry name" value="AA_permease_2"/>
    <property type="match status" value="1"/>
</dbReference>
<keyword evidence="5 7" id="KW-1133">Transmembrane helix</keyword>
<keyword evidence="2" id="KW-0813">Transport</keyword>
<evidence type="ECO:0000256" key="3">
    <source>
        <dbReference type="ARBA" id="ARBA00022475"/>
    </source>
</evidence>
<dbReference type="PANTHER" id="PTHR42770">
    <property type="entry name" value="AMINO ACID TRANSPORTER-RELATED"/>
    <property type="match status" value="1"/>
</dbReference>
<keyword evidence="6 7" id="KW-0472">Membrane</keyword>
<proteinExistence type="predicted"/>
<accession>A0A0R2H9P1</accession>
<evidence type="ECO:0000313" key="8">
    <source>
        <dbReference type="EMBL" id="KRN46860.1"/>
    </source>
</evidence>